<dbReference type="CDD" id="cd00092">
    <property type="entry name" value="HTH_CRP"/>
    <property type="match status" value="1"/>
</dbReference>
<dbReference type="PANTHER" id="PTHR43704:SF2">
    <property type="entry name" value="HTH CRP-TYPE DOMAIN-CONTAINING PROTEIN"/>
    <property type="match status" value="1"/>
</dbReference>
<evidence type="ECO:0000259" key="1">
    <source>
        <dbReference type="SMART" id="SM00419"/>
    </source>
</evidence>
<dbReference type="Proteomes" id="UP000029859">
    <property type="component" value="Unassembled WGS sequence"/>
</dbReference>
<dbReference type="GeneID" id="69200919"/>
<dbReference type="InterPro" id="IPR036390">
    <property type="entry name" value="WH_DNA-bd_sf"/>
</dbReference>
<dbReference type="EMBL" id="JRHO01000014">
    <property type="protein sequence ID" value="KGK98147.1"/>
    <property type="molecule type" value="Genomic_DNA"/>
</dbReference>
<dbReference type="InterPro" id="IPR012015">
    <property type="entry name" value="UCP_HTH_arc"/>
</dbReference>
<gene>
    <name evidence="2" type="ORF">LI82_10505</name>
</gene>
<dbReference type="Pfam" id="PF13412">
    <property type="entry name" value="HTH_24"/>
    <property type="match status" value="1"/>
</dbReference>
<dbReference type="InterPro" id="IPR036388">
    <property type="entry name" value="WH-like_DNA-bd_sf"/>
</dbReference>
<dbReference type="SMART" id="SM00419">
    <property type="entry name" value="HTH_CRP"/>
    <property type="match status" value="1"/>
</dbReference>
<evidence type="ECO:0000313" key="3">
    <source>
        <dbReference type="Proteomes" id="UP000029859"/>
    </source>
</evidence>
<feature type="domain" description="HTH crp-type" evidence="1">
    <location>
        <begin position="19"/>
        <end position="68"/>
    </location>
</feature>
<dbReference type="SUPFAM" id="SSF46785">
    <property type="entry name" value="Winged helix' DNA-binding domain"/>
    <property type="match status" value="1"/>
</dbReference>
<name>A0A099SZ46_METMT</name>
<dbReference type="Pfam" id="PF25211">
    <property type="entry name" value="DUF7839"/>
    <property type="match status" value="1"/>
</dbReference>
<dbReference type="PIRSF" id="PIRSF004955">
    <property type="entry name" value="HTH_arch"/>
    <property type="match status" value="1"/>
</dbReference>
<reference evidence="2 3" key="1">
    <citation type="submission" date="2014-09" db="EMBL/GenBank/DDBJ databases">
        <title>Draft genome sequence of an obligately methylotrophic methanogen, Methanococcoides methylutens, isolated from marine sediment.</title>
        <authorList>
            <person name="Guan Y."/>
            <person name="Ngugi D.K."/>
            <person name="Blom J."/>
            <person name="Ali S."/>
            <person name="Ferry J.G."/>
            <person name="Stingl U."/>
        </authorList>
    </citation>
    <scope>NUCLEOTIDE SEQUENCE [LARGE SCALE GENOMIC DNA]</scope>
    <source>
        <strain evidence="2 3">DSM 2657</strain>
    </source>
</reference>
<dbReference type="GO" id="GO:0003677">
    <property type="term" value="F:DNA binding"/>
    <property type="evidence" value="ECO:0007669"/>
    <property type="project" value="InterPro"/>
</dbReference>
<protein>
    <submittedName>
        <fullName evidence="2">Crp/Fnr family transcriptional regulator</fullName>
    </submittedName>
</protein>
<proteinExistence type="predicted"/>
<keyword evidence="3" id="KW-1185">Reference proteome</keyword>
<comment type="caution">
    <text evidence="2">The sequence shown here is derived from an EMBL/GenBank/DDBJ whole genome shotgun (WGS) entry which is preliminary data.</text>
</comment>
<accession>A0A099SZ46</accession>
<evidence type="ECO:0000313" key="2">
    <source>
        <dbReference type="EMBL" id="KGK98147.1"/>
    </source>
</evidence>
<dbReference type="GO" id="GO:0006355">
    <property type="term" value="P:regulation of DNA-templated transcription"/>
    <property type="evidence" value="ECO:0007669"/>
    <property type="project" value="InterPro"/>
</dbReference>
<organism evidence="2 3">
    <name type="scientific">Methanococcoides methylutens</name>
    <dbReference type="NCBI Taxonomy" id="2226"/>
    <lineage>
        <taxon>Archaea</taxon>
        <taxon>Methanobacteriati</taxon>
        <taxon>Methanobacteriota</taxon>
        <taxon>Stenosarchaea group</taxon>
        <taxon>Methanomicrobia</taxon>
        <taxon>Methanosarcinales</taxon>
        <taxon>Methanosarcinaceae</taxon>
        <taxon>Methanococcoides</taxon>
    </lineage>
</organism>
<sequence length="262" mass="28906">MIDILQSKSGITKFQILTEVAAHQPNVRQKEIAEKIGVTPQAVSEYIKELTAEGFIYSDGRVRYRITKKGVEWVLENAADMKRYANFVMSDIISHVSTWTAIADEDIEKGENVYLQMRNGLLYVSKSIETGATGMTISAAEKGDDVGVTNLLGMIDLENASITVCKVPRSERGGSRNVDLERLQKLASSKSYIAAIGVESLVALKKIDITPDVMYGAKESVVEAAFHGLSSLVLAIDEEVPQIMSRLEMENLDYELVDLNLQ</sequence>
<dbReference type="AlphaFoldDB" id="A0A099SZ46"/>
<dbReference type="RefSeq" id="WP_048195435.1">
    <property type="nucleotide sequence ID" value="NZ_CAAGSM010000001.1"/>
</dbReference>
<dbReference type="InterPro" id="IPR012318">
    <property type="entry name" value="HTH_CRP"/>
</dbReference>
<dbReference type="PANTHER" id="PTHR43704">
    <property type="entry name" value="BSR5907 PROTEIN"/>
    <property type="match status" value="1"/>
</dbReference>
<dbReference type="Gene3D" id="1.10.10.10">
    <property type="entry name" value="Winged helix-like DNA-binding domain superfamily/Winged helix DNA-binding domain"/>
    <property type="match status" value="1"/>
</dbReference>
<dbReference type="OrthoDB" id="56502at2157"/>
<dbReference type="InterPro" id="IPR057161">
    <property type="entry name" value="DUF7839"/>
</dbReference>